<keyword evidence="3" id="KW-1185">Reference proteome</keyword>
<dbReference type="InterPro" id="IPR004143">
    <property type="entry name" value="BPL_LPL_catalytic"/>
</dbReference>
<dbReference type="Proteomes" id="UP000267208">
    <property type="component" value="Chromosome"/>
</dbReference>
<dbReference type="GO" id="GO:0016740">
    <property type="term" value="F:transferase activity"/>
    <property type="evidence" value="ECO:0007669"/>
    <property type="project" value="UniProtKB-ARBA"/>
</dbReference>
<organism evidence="2 3">
    <name type="scientific">Companilactobacillus zhachilii</name>
    <dbReference type="NCBI Taxonomy" id="2304606"/>
    <lineage>
        <taxon>Bacteria</taxon>
        <taxon>Bacillati</taxon>
        <taxon>Bacillota</taxon>
        <taxon>Bacilli</taxon>
        <taxon>Lactobacillales</taxon>
        <taxon>Lactobacillaceae</taxon>
        <taxon>Companilactobacillus</taxon>
    </lineage>
</organism>
<dbReference type="KEGG" id="lzh:D1B17_02125"/>
<evidence type="ECO:0000259" key="1">
    <source>
        <dbReference type="PROSITE" id="PS51733"/>
    </source>
</evidence>
<dbReference type="PROSITE" id="PS51733">
    <property type="entry name" value="BPL_LPL_CATALYTIC"/>
    <property type="match status" value="1"/>
</dbReference>
<sequence>MNNTIILYDQKISSNKDMLVPFSDTGAILKFVSENHQPVIHFWTTPPTVILGMQDKRLHNLSAGLQMLSDKDYLFYLRNSGGLGVVTDAGILNCTLFLPDKDNLLIDDAYEKMYSLLRKAFSNRIETGEITHSYCPGTYDLSIDGKKFAGISQRRAGNAVAVMAYISINGNQKKRSQLMKDFYEISNFPKHQKFDYPEIDLHAMENLDSLLNRKLSIDQAKQEIINVISTEYQINREEFFIIQNSLPYQEAYNTTLTDLIKRNKILLEDK</sequence>
<dbReference type="GO" id="GO:0016874">
    <property type="term" value="F:ligase activity"/>
    <property type="evidence" value="ECO:0007669"/>
    <property type="project" value="UniProtKB-KW"/>
</dbReference>
<dbReference type="SUPFAM" id="SSF55681">
    <property type="entry name" value="Class II aaRS and biotin synthetases"/>
    <property type="match status" value="1"/>
</dbReference>
<reference evidence="3" key="1">
    <citation type="submission" date="2018-08" db="EMBL/GenBank/DDBJ databases">
        <title>Genome of Lactobacillus sp. HBUAS52074.</title>
        <authorList>
            <person name="Guo Z."/>
            <person name="Zhang Z.D."/>
        </authorList>
    </citation>
    <scope>NUCLEOTIDE SEQUENCE [LARGE SCALE GENOMIC DNA]</scope>
    <source>
        <strain evidence="3">HBUAS52074</strain>
    </source>
</reference>
<dbReference type="PANTHER" id="PTHR43679">
    <property type="entry name" value="OCTANOYLTRANSFERASE LIPM-RELATED"/>
    <property type="match status" value="1"/>
</dbReference>
<dbReference type="Pfam" id="PF21948">
    <property type="entry name" value="LplA-B_cat"/>
    <property type="match status" value="1"/>
</dbReference>
<dbReference type="PANTHER" id="PTHR43679:SF2">
    <property type="entry name" value="OCTANOYL-[GCVH]:PROTEIN N-OCTANOYLTRANSFERASE"/>
    <property type="match status" value="1"/>
</dbReference>
<keyword evidence="2" id="KW-0436">Ligase</keyword>
<dbReference type="GO" id="GO:0009249">
    <property type="term" value="P:protein lipoylation"/>
    <property type="evidence" value="ECO:0007669"/>
    <property type="project" value="UniProtKB-ARBA"/>
</dbReference>
<feature type="domain" description="BPL/LPL catalytic" evidence="1">
    <location>
        <begin position="34"/>
        <end position="215"/>
    </location>
</feature>
<dbReference type="CDD" id="cd16443">
    <property type="entry name" value="LplA"/>
    <property type="match status" value="1"/>
</dbReference>
<dbReference type="Gene3D" id="3.30.930.10">
    <property type="entry name" value="Bira Bifunctional Protein, Domain 2"/>
    <property type="match status" value="1"/>
</dbReference>
<dbReference type="AlphaFoldDB" id="A0A386PQI1"/>
<dbReference type="EMBL" id="CP031933">
    <property type="protein sequence ID" value="AYE37522.1"/>
    <property type="molecule type" value="Genomic_DNA"/>
</dbReference>
<dbReference type="InterPro" id="IPR050664">
    <property type="entry name" value="Octanoyltrans_LipM/LipL"/>
</dbReference>
<dbReference type="InterPro" id="IPR045864">
    <property type="entry name" value="aa-tRNA-synth_II/BPL/LPL"/>
</dbReference>
<name>A0A386PQI1_9LACO</name>
<dbReference type="GO" id="GO:0140096">
    <property type="term" value="F:catalytic activity, acting on a protein"/>
    <property type="evidence" value="ECO:0007669"/>
    <property type="project" value="UniProtKB-ARBA"/>
</dbReference>
<gene>
    <name evidence="2" type="ORF">D1B17_02125</name>
</gene>
<proteinExistence type="predicted"/>
<evidence type="ECO:0000313" key="3">
    <source>
        <dbReference type="Proteomes" id="UP000267208"/>
    </source>
</evidence>
<accession>A0A386PQI1</accession>
<protein>
    <submittedName>
        <fullName evidence="2">Lipoate--protein ligase family protein</fullName>
    </submittedName>
</protein>
<evidence type="ECO:0000313" key="2">
    <source>
        <dbReference type="EMBL" id="AYE37522.1"/>
    </source>
</evidence>